<evidence type="ECO:0000313" key="2">
    <source>
        <dbReference type="EMBL" id="TCK20174.1"/>
    </source>
</evidence>
<dbReference type="InterPro" id="IPR036390">
    <property type="entry name" value="WH_DNA-bd_sf"/>
</dbReference>
<dbReference type="GO" id="GO:0006950">
    <property type="term" value="P:response to stress"/>
    <property type="evidence" value="ECO:0007669"/>
    <property type="project" value="TreeGrafter"/>
</dbReference>
<dbReference type="SUPFAM" id="SSF46785">
    <property type="entry name" value="Winged helix' DNA-binding domain"/>
    <property type="match status" value="1"/>
</dbReference>
<dbReference type="GO" id="GO:0003677">
    <property type="term" value="F:DNA binding"/>
    <property type="evidence" value="ECO:0007669"/>
    <property type="project" value="UniProtKB-KW"/>
</dbReference>
<organism evidence="2 3">
    <name type="scientific">Pseudonocardia endophytica</name>
    <dbReference type="NCBI Taxonomy" id="401976"/>
    <lineage>
        <taxon>Bacteria</taxon>
        <taxon>Bacillati</taxon>
        <taxon>Actinomycetota</taxon>
        <taxon>Actinomycetes</taxon>
        <taxon>Pseudonocardiales</taxon>
        <taxon>Pseudonocardiaceae</taxon>
        <taxon>Pseudonocardia</taxon>
    </lineage>
</organism>
<evidence type="ECO:0000313" key="3">
    <source>
        <dbReference type="Proteomes" id="UP000295560"/>
    </source>
</evidence>
<keyword evidence="2" id="KW-0238">DNA-binding</keyword>
<dbReference type="InterPro" id="IPR000835">
    <property type="entry name" value="HTH_MarR-typ"/>
</dbReference>
<dbReference type="PANTHER" id="PTHR33164:SF99">
    <property type="entry name" value="MARR FAMILY REGULATORY PROTEIN"/>
    <property type="match status" value="1"/>
</dbReference>
<dbReference type="Gene3D" id="1.10.10.10">
    <property type="entry name" value="Winged helix-like DNA-binding domain superfamily/Winged helix DNA-binding domain"/>
    <property type="match status" value="1"/>
</dbReference>
<gene>
    <name evidence="2" type="ORF">EV378_4124</name>
</gene>
<dbReference type="AlphaFoldDB" id="A0A4R1HDQ5"/>
<dbReference type="PROSITE" id="PS50995">
    <property type="entry name" value="HTH_MARR_2"/>
    <property type="match status" value="1"/>
</dbReference>
<evidence type="ECO:0000259" key="1">
    <source>
        <dbReference type="PROSITE" id="PS50995"/>
    </source>
</evidence>
<dbReference type="PANTHER" id="PTHR33164">
    <property type="entry name" value="TRANSCRIPTIONAL REGULATOR, MARR FAMILY"/>
    <property type="match status" value="1"/>
</dbReference>
<keyword evidence="3" id="KW-1185">Reference proteome</keyword>
<dbReference type="EMBL" id="SMFZ01000002">
    <property type="protein sequence ID" value="TCK20174.1"/>
    <property type="molecule type" value="Genomic_DNA"/>
</dbReference>
<sequence length="171" mass="18806">MRKGVVATGVEVLSRGYAPRVDDVCWLDAAERRTWLALLGTTAALDAVLDRQLQRDAGMPLAYYQLLAMLSEAPGRSLRMTELAEITQSSPSRISHAVKRLEARQWVLRRPCADDRRSTFAQLTDAGYAALAAAAPAHVRAVREHLFDALTAEQVAQLREILTAIAARIPD</sequence>
<name>A0A4R1HDQ5_PSEEN</name>
<dbReference type="InterPro" id="IPR039422">
    <property type="entry name" value="MarR/SlyA-like"/>
</dbReference>
<feature type="domain" description="HTH marR-type" evidence="1">
    <location>
        <begin position="31"/>
        <end position="167"/>
    </location>
</feature>
<dbReference type="Pfam" id="PF12802">
    <property type="entry name" value="MarR_2"/>
    <property type="match status" value="1"/>
</dbReference>
<reference evidence="2 3" key="1">
    <citation type="submission" date="2019-03" db="EMBL/GenBank/DDBJ databases">
        <title>Sequencing the genomes of 1000 actinobacteria strains.</title>
        <authorList>
            <person name="Klenk H.-P."/>
        </authorList>
    </citation>
    <scope>NUCLEOTIDE SEQUENCE [LARGE SCALE GENOMIC DNA]</scope>
    <source>
        <strain evidence="2 3">DSM 44969</strain>
    </source>
</reference>
<accession>A0A4R1HDQ5</accession>
<dbReference type="InterPro" id="IPR036388">
    <property type="entry name" value="WH-like_DNA-bd_sf"/>
</dbReference>
<dbReference type="SMART" id="SM00347">
    <property type="entry name" value="HTH_MARR"/>
    <property type="match status" value="1"/>
</dbReference>
<comment type="caution">
    <text evidence="2">The sequence shown here is derived from an EMBL/GenBank/DDBJ whole genome shotgun (WGS) entry which is preliminary data.</text>
</comment>
<dbReference type="GO" id="GO:0003700">
    <property type="term" value="F:DNA-binding transcription factor activity"/>
    <property type="evidence" value="ECO:0007669"/>
    <property type="project" value="InterPro"/>
</dbReference>
<proteinExistence type="predicted"/>
<dbReference type="PRINTS" id="PR00598">
    <property type="entry name" value="HTHMARR"/>
</dbReference>
<dbReference type="Proteomes" id="UP000295560">
    <property type="component" value="Unassembled WGS sequence"/>
</dbReference>
<protein>
    <submittedName>
        <fullName evidence="2">DNA-binding MarR family transcriptional regulator</fullName>
    </submittedName>
</protein>